<dbReference type="Proteomes" id="UP000769528">
    <property type="component" value="Unassembled WGS sequence"/>
</dbReference>
<sequence length="78" mass="7923">MTLLGSSSFSVASVFNADDGLLSFGPPGPLLPPLPPLGSLLPDTPGPPLDGEGGTYPVLEDKSSSTNNLRLGEAKSEE</sequence>
<evidence type="ECO:0000256" key="1">
    <source>
        <dbReference type="SAM" id="MobiDB-lite"/>
    </source>
</evidence>
<gene>
    <name evidence="2" type="ORF">WICMUC_002128</name>
</gene>
<proteinExistence type="predicted"/>
<organism evidence="2 3">
    <name type="scientific">Wickerhamomyces mucosus</name>
    <dbReference type="NCBI Taxonomy" id="1378264"/>
    <lineage>
        <taxon>Eukaryota</taxon>
        <taxon>Fungi</taxon>
        <taxon>Dikarya</taxon>
        <taxon>Ascomycota</taxon>
        <taxon>Saccharomycotina</taxon>
        <taxon>Saccharomycetes</taxon>
        <taxon>Phaffomycetales</taxon>
        <taxon>Wickerhamomycetaceae</taxon>
        <taxon>Wickerhamomyces</taxon>
    </lineage>
</organism>
<dbReference type="EMBL" id="JAEUBF010000666">
    <property type="protein sequence ID" value="KAH3676251.1"/>
    <property type="molecule type" value="Genomic_DNA"/>
</dbReference>
<keyword evidence="3" id="KW-1185">Reference proteome</keyword>
<reference evidence="2" key="2">
    <citation type="submission" date="2021-01" db="EMBL/GenBank/DDBJ databases">
        <authorList>
            <person name="Schikora-Tamarit M.A."/>
        </authorList>
    </citation>
    <scope>NUCLEOTIDE SEQUENCE</scope>
    <source>
        <strain evidence="2">CBS6341</strain>
    </source>
</reference>
<reference evidence="2" key="1">
    <citation type="journal article" date="2021" name="Open Biol.">
        <title>Shared evolutionary footprints suggest mitochondrial oxidative damage underlies multiple complex I losses in fungi.</title>
        <authorList>
            <person name="Schikora-Tamarit M.A."/>
            <person name="Marcet-Houben M."/>
            <person name="Nosek J."/>
            <person name="Gabaldon T."/>
        </authorList>
    </citation>
    <scope>NUCLEOTIDE SEQUENCE</scope>
    <source>
        <strain evidence="2">CBS6341</strain>
    </source>
</reference>
<evidence type="ECO:0000313" key="2">
    <source>
        <dbReference type="EMBL" id="KAH3676251.1"/>
    </source>
</evidence>
<name>A0A9P8TFA7_9ASCO</name>
<evidence type="ECO:0000313" key="3">
    <source>
        <dbReference type="Proteomes" id="UP000769528"/>
    </source>
</evidence>
<feature type="region of interest" description="Disordered" evidence="1">
    <location>
        <begin position="22"/>
        <end position="78"/>
    </location>
</feature>
<feature type="compositionally biased region" description="Pro residues" evidence="1">
    <location>
        <begin position="26"/>
        <end position="36"/>
    </location>
</feature>
<accession>A0A9P8TFA7</accession>
<dbReference type="AlphaFoldDB" id="A0A9P8TFA7"/>
<protein>
    <submittedName>
        <fullName evidence="2">Uncharacterized protein</fullName>
    </submittedName>
</protein>
<comment type="caution">
    <text evidence="2">The sequence shown here is derived from an EMBL/GenBank/DDBJ whole genome shotgun (WGS) entry which is preliminary data.</text>
</comment>